<organism evidence="2 3">
    <name type="scientific">Botryobasidium botryosum (strain FD-172 SS1)</name>
    <dbReference type="NCBI Taxonomy" id="930990"/>
    <lineage>
        <taxon>Eukaryota</taxon>
        <taxon>Fungi</taxon>
        <taxon>Dikarya</taxon>
        <taxon>Basidiomycota</taxon>
        <taxon>Agaricomycotina</taxon>
        <taxon>Agaricomycetes</taxon>
        <taxon>Cantharellales</taxon>
        <taxon>Botryobasidiaceae</taxon>
        <taxon>Botryobasidium</taxon>
    </lineage>
</organism>
<evidence type="ECO:0000313" key="2">
    <source>
        <dbReference type="EMBL" id="KDQ06322.1"/>
    </source>
</evidence>
<keyword evidence="3" id="KW-1185">Reference proteome</keyword>
<evidence type="ECO:0000259" key="1">
    <source>
        <dbReference type="Pfam" id="PF17667"/>
    </source>
</evidence>
<dbReference type="EMBL" id="KL198141">
    <property type="protein sequence ID" value="KDQ06322.1"/>
    <property type="molecule type" value="Genomic_DNA"/>
</dbReference>
<dbReference type="PANTHER" id="PTHR38248">
    <property type="entry name" value="FUNK1 6"/>
    <property type="match status" value="1"/>
</dbReference>
<dbReference type="AlphaFoldDB" id="A0A067M3B4"/>
<dbReference type="HOGENOM" id="CLU_055463_0_0_1"/>
<evidence type="ECO:0000313" key="3">
    <source>
        <dbReference type="Proteomes" id="UP000027195"/>
    </source>
</evidence>
<dbReference type="SUPFAM" id="SSF56112">
    <property type="entry name" value="Protein kinase-like (PK-like)"/>
    <property type="match status" value="1"/>
</dbReference>
<dbReference type="OrthoDB" id="5569250at2759"/>
<protein>
    <recommendedName>
        <fullName evidence="1">Fungal-type protein kinase domain-containing protein</fullName>
    </recommendedName>
</protein>
<dbReference type="PANTHER" id="PTHR38248:SF2">
    <property type="entry name" value="FUNK1 11"/>
    <property type="match status" value="1"/>
</dbReference>
<name>A0A067M3B4_BOTB1</name>
<gene>
    <name evidence="2" type="ORF">BOTBODRAFT_255230</name>
</gene>
<dbReference type="InterPro" id="IPR011009">
    <property type="entry name" value="Kinase-like_dom_sf"/>
</dbReference>
<dbReference type="InParanoid" id="A0A067M3B4"/>
<dbReference type="Gene3D" id="1.10.510.10">
    <property type="entry name" value="Transferase(Phosphotransferase) domain 1"/>
    <property type="match status" value="1"/>
</dbReference>
<dbReference type="GO" id="GO:0004672">
    <property type="term" value="F:protein kinase activity"/>
    <property type="evidence" value="ECO:0007669"/>
    <property type="project" value="InterPro"/>
</dbReference>
<dbReference type="InterPro" id="IPR008266">
    <property type="entry name" value="Tyr_kinase_AS"/>
</dbReference>
<dbReference type="STRING" id="930990.A0A067M3B4"/>
<reference evidence="3" key="1">
    <citation type="journal article" date="2014" name="Proc. Natl. Acad. Sci. U.S.A.">
        <title>Extensive sampling of basidiomycete genomes demonstrates inadequacy of the white-rot/brown-rot paradigm for wood decay fungi.</title>
        <authorList>
            <person name="Riley R."/>
            <person name="Salamov A.A."/>
            <person name="Brown D.W."/>
            <person name="Nagy L.G."/>
            <person name="Floudas D."/>
            <person name="Held B.W."/>
            <person name="Levasseur A."/>
            <person name="Lombard V."/>
            <person name="Morin E."/>
            <person name="Otillar R."/>
            <person name="Lindquist E.A."/>
            <person name="Sun H."/>
            <person name="LaButti K.M."/>
            <person name="Schmutz J."/>
            <person name="Jabbour D."/>
            <person name="Luo H."/>
            <person name="Baker S.E."/>
            <person name="Pisabarro A.G."/>
            <person name="Walton J.D."/>
            <person name="Blanchette R.A."/>
            <person name="Henrissat B."/>
            <person name="Martin F."/>
            <person name="Cullen D."/>
            <person name="Hibbett D.S."/>
            <person name="Grigoriev I.V."/>
        </authorList>
    </citation>
    <scope>NUCLEOTIDE SEQUENCE [LARGE SCALE GENOMIC DNA]</scope>
    <source>
        <strain evidence="3">FD-172 SS1</strain>
    </source>
</reference>
<sequence length="412" mass="46384">MRRDHGCRGSLLHRGGKTISDSLAKIIIGLALSGPDALGFDPRFSPPEGCDFFIPSALEGWRFSVDDTTFVTIEETVYVQWCPFGRGTAVYKVAAARGEKRILKTGHPYACAPAEYSLLDKARAALGEGVPVIYGYSSGGLVSAGIRKILAPHAPVAIERDRRMQILLMEILLPLNKLTGSEYLNAWVDIVEDLARLRKQNMLHRDISSANLMYRRTGTKIRGVLNDFDLALDLDNLASYPAHLLRPTGTTPFLARELIEDTRDIPHLLRHDIESAIYVLIWDAVRSAIDETGRTTHEYLRDWLLPDRGWVAKVHLQTYLMARCAYKLPLGCMEPIRKSIFRVVTSLLVGYNRMDSWLDELGKCEERACLDGEQKEHYESMCAEFDAQDVVRRLGLMRQHFESGQPHPAATF</sequence>
<accession>A0A067M3B4</accession>
<dbReference type="InterPro" id="IPR040976">
    <property type="entry name" value="Pkinase_fungal"/>
</dbReference>
<dbReference type="PROSITE" id="PS00109">
    <property type="entry name" value="PROTEIN_KINASE_TYR"/>
    <property type="match status" value="1"/>
</dbReference>
<dbReference type="Proteomes" id="UP000027195">
    <property type="component" value="Unassembled WGS sequence"/>
</dbReference>
<dbReference type="Pfam" id="PF17667">
    <property type="entry name" value="Pkinase_fungal"/>
    <property type="match status" value="1"/>
</dbReference>
<proteinExistence type="predicted"/>
<feature type="domain" description="Fungal-type protein kinase" evidence="1">
    <location>
        <begin position="181"/>
        <end position="282"/>
    </location>
</feature>